<feature type="compositionally biased region" description="Polar residues" evidence="1">
    <location>
        <begin position="68"/>
        <end position="85"/>
    </location>
</feature>
<organism evidence="2 3">
    <name type="scientific">Paralvinella palmiformis</name>
    <dbReference type="NCBI Taxonomy" id="53620"/>
    <lineage>
        <taxon>Eukaryota</taxon>
        <taxon>Metazoa</taxon>
        <taxon>Spiralia</taxon>
        <taxon>Lophotrochozoa</taxon>
        <taxon>Annelida</taxon>
        <taxon>Polychaeta</taxon>
        <taxon>Sedentaria</taxon>
        <taxon>Canalipalpata</taxon>
        <taxon>Terebellida</taxon>
        <taxon>Terebelliformia</taxon>
        <taxon>Alvinellidae</taxon>
        <taxon>Paralvinella</taxon>
    </lineage>
</organism>
<feature type="region of interest" description="Disordered" evidence="1">
    <location>
        <begin position="1"/>
        <end position="186"/>
    </location>
</feature>
<comment type="caution">
    <text evidence="2">The sequence shown here is derived from an EMBL/GenBank/DDBJ whole genome shotgun (WGS) entry which is preliminary data.</text>
</comment>
<keyword evidence="3" id="KW-1185">Reference proteome</keyword>
<proteinExistence type="predicted"/>
<feature type="region of interest" description="Disordered" evidence="1">
    <location>
        <begin position="438"/>
        <end position="458"/>
    </location>
</feature>
<accession>A0AAD9N6I8</accession>
<dbReference type="AlphaFoldDB" id="A0AAD9N6I8"/>
<feature type="compositionally biased region" description="Basic and acidic residues" evidence="1">
    <location>
        <begin position="307"/>
        <end position="323"/>
    </location>
</feature>
<feature type="compositionally biased region" description="Basic and acidic residues" evidence="1">
    <location>
        <begin position="57"/>
        <end position="67"/>
    </location>
</feature>
<feature type="compositionally biased region" description="Basic residues" evidence="1">
    <location>
        <begin position="284"/>
        <end position="299"/>
    </location>
</feature>
<feature type="compositionally biased region" description="Basic residues" evidence="1">
    <location>
        <begin position="130"/>
        <end position="146"/>
    </location>
</feature>
<gene>
    <name evidence="2" type="ORF">LSH36_193g01047</name>
</gene>
<feature type="region of interest" description="Disordered" evidence="1">
    <location>
        <begin position="200"/>
        <end position="342"/>
    </location>
</feature>
<feature type="compositionally biased region" description="Basic and acidic residues" evidence="1">
    <location>
        <begin position="200"/>
        <end position="224"/>
    </location>
</feature>
<name>A0AAD9N6I8_9ANNE</name>
<feature type="compositionally biased region" description="Basic and acidic residues" evidence="1">
    <location>
        <begin position="234"/>
        <end position="245"/>
    </location>
</feature>
<evidence type="ECO:0000313" key="3">
    <source>
        <dbReference type="Proteomes" id="UP001208570"/>
    </source>
</evidence>
<dbReference type="Proteomes" id="UP001208570">
    <property type="component" value="Unassembled WGS sequence"/>
</dbReference>
<feature type="compositionally biased region" description="Basic and acidic residues" evidence="1">
    <location>
        <begin position="258"/>
        <end position="283"/>
    </location>
</feature>
<protein>
    <submittedName>
        <fullName evidence="2">Uncharacterized protein</fullName>
    </submittedName>
</protein>
<evidence type="ECO:0000313" key="2">
    <source>
        <dbReference type="EMBL" id="KAK2157313.1"/>
    </source>
</evidence>
<feature type="compositionally biased region" description="Basic and acidic residues" evidence="1">
    <location>
        <begin position="164"/>
        <end position="174"/>
    </location>
</feature>
<dbReference type="EMBL" id="JAODUP010000193">
    <property type="protein sequence ID" value="KAK2157313.1"/>
    <property type="molecule type" value="Genomic_DNA"/>
</dbReference>
<feature type="compositionally biased region" description="Polar residues" evidence="1">
    <location>
        <begin position="384"/>
        <end position="398"/>
    </location>
</feature>
<reference evidence="2" key="1">
    <citation type="journal article" date="2023" name="Mol. Biol. Evol.">
        <title>Third-Generation Sequencing Reveals the Adaptive Role of the Epigenome in Three Deep-Sea Polychaetes.</title>
        <authorList>
            <person name="Perez M."/>
            <person name="Aroh O."/>
            <person name="Sun Y."/>
            <person name="Lan Y."/>
            <person name="Juniper S.K."/>
            <person name="Young C.R."/>
            <person name="Angers B."/>
            <person name="Qian P.Y."/>
        </authorList>
    </citation>
    <scope>NUCLEOTIDE SEQUENCE</scope>
    <source>
        <strain evidence="2">P08H-3</strain>
    </source>
</reference>
<evidence type="ECO:0000256" key="1">
    <source>
        <dbReference type="SAM" id="MobiDB-lite"/>
    </source>
</evidence>
<feature type="region of interest" description="Disordered" evidence="1">
    <location>
        <begin position="384"/>
        <end position="408"/>
    </location>
</feature>
<sequence length="458" mass="51247">MKKEEDKRSRRKSGRFLGLTLKVFSKETSEKPEEDGDKVSLLRRFGSRRSSKKKSKRDQERNGRGESDTTSSGNQDGTDSGTPSLSDGLHSDDAGHTPKAKHSHAVDGTAKSPWGSDSDGDNCHEAKNNLVKRHTSLKERSRRLKRSMSALCGSSRSKLIPPKATDEPVPETKAKGRRSFGGSALGAAITRSRSRLISKRVSESVGRTEDIESEENVKNGKSETKIVCQKKNGIRGDKSARRRSFDFLGLSARKNRPKRESYDQMNKQRDELSPDEKSHPPKEKKQHHIAQATVRRHSSSFKCGVNSDDKMESGEKSVDERSRRPSLRRKSLGVSTPRGARDRRCSGVYATSATPTYMTCGFIMTDSPPDDLPYLEERNVYTTVSRDGAKQTSSSSTEAMPHRSSPLGYNDDDLPWVAMKRKRRSELLDKSVVNRCNAGHTPLPPRKKHKLYHERLIN</sequence>
<feature type="compositionally biased region" description="Basic residues" evidence="1">
    <location>
        <begin position="45"/>
        <end position="56"/>
    </location>
</feature>